<sequence>MSPIASFGTVCGPQRATGFSETPSRAPDHRRKAALDGRCQTKIIMDFVIWASTCCQFFPTVLQVQERFNVSRATAFRWRRTLADALCLPEMPRNPCPGCQPEPLPMAPLLRGAGVGA</sequence>
<gene>
    <name evidence="2" type="ORF">QEG23_001015</name>
</gene>
<evidence type="ECO:0000313" key="2">
    <source>
        <dbReference type="EMBL" id="EKT4091530.1"/>
    </source>
</evidence>
<dbReference type="Proteomes" id="UP001218208">
    <property type="component" value="Unassembled WGS sequence"/>
</dbReference>
<comment type="caution">
    <text evidence="2">The sequence shown here is derived from an EMBL/GenBank/DDBJ whole genome shotgun (WGS) entry which is preliminary data.</text>
</comment>
<accession>A0AAI9BZV8</accession>
<name>A0AAI9BZV8_STEMA</name>
<reference evidence="2" key="1">
    <citation type="submission" date="2022-07" db="EMBL/GenBank/DDBJ databases">
        <authorList>
            <consortium name="DAFM: The Division of Animal and Food Microbiology"/>
        </authorList>
    </citation>
    <scope>NUCLEOTIDE SEQUENCE</scope>
    <source>
        <strain evidence="2">19MO01SH01-2</strain>
    </source>
</reference>
<dbReference type="AlphaFoldDB" id="A0AAI9BZV8"/>
<proteinExistence type="predicted"/>
<evidence type="ECO:0000313" key="3">
    <source>
        <dbReference type="Proteomes" id="UP001218208"/>
    </source>
</evidence>
<protein>
    <submittedName>
        <fullName evidence="2">Uncharacterized protein</fullName>
    </submittedName>
</protein>
<dbReference type="EMBL" id="ABLOJW010000004">
    <property type="protein sequence ID" value="EKT4091530.1"/>
    <property type="molecule type" value="Genomic_DNA"/>
</dbReference>
<feature type="region of interest" description="Disordered" evidence="1">
    <location>
        <begin position="13"/>
        <end position="32"/>
    </location>
</feature>
<evidence type="ECO:0000256" key="1">
    <source>
        <dbReference type="SAM" id="MobiDB-lite"/>
    </source>
</evidence>
<organism evidence="2 3">
    <name type="scientific">Stenotrophomonas maltophilia</name>
    <name type="common">Pseudomonas maltophilia</name>
    <name type="synonym">Xanthomonas maltophilia</name>
    <dbReference type="NCBI Taxonomy" id="40324"/>
    <lineage>
        <taxon>Bacteria</taxon>
        <taxon>Pseudomonadati</taxon>
        <taxon>Pseudomonadota</taxon>
        <taxon>Gammaproteobacteria</taxon>
        <taxon>Lysobacterales</taxon>
        <taxon>Lysobacteraceae</taxon>
        <taxon>Stenotrophomonas</taxon>
        <taxon>Stenotrophomonas maltophilia group</taxon>
    </lineage>
</organism>